<dbReference type="AlphaFoldDB" id="A0A7J0G6B3"/>
<sequence length="118" mass="13198">MPAKEAIKPVLQLLDSGNLVVRDDGDLSDGGYIWQSFDYPCDTLLPEMKIGWDYKTGRNQIITSWKNSDDPSPGEFTLGLDKPQLPQLVLERIWTKQARWGPWDGAQFSGSNALGDQS</sequence>
<organism evidence="4 5">
    <name type="scientific">Actinidia rufa</name>
    <dbReference type="NCBI Taxonomy" id="165716"/>
    <lineage>
        <taxon>Eukaryota</taxon>
        <taxon>Viridiplantae</taxon>
        <taxon>Streptophyta</taxon>
        <taxon>Embryophyta</taxon>
        <taxon>Tracheophyta</taxon>
        <taxon>Spermatophyta</taxon>
        <taxon>Magnoliopsida</taxon>
        <taxon>eudicotyledons</taxon>
        <taxon>Gunneridae</taxon>
        <taxon>Pentapetalae</taxon>
        <taxon>asterids</taxon>
        <taxon>Ericales</taxon>
        <taxon>Actinidiaceae</taxon>
        <taxon>Actinidia</taxon>
    </lineage>
</organism>
<evidence type="ECO:0000259" key="3">
    <source>
        <dbReference type="Pfam" id="PF01453"/>
    </source>
</evidence>
<dbReference type="OrthoDB" id="785331at2759"/>
<dbReference type="Pfam" id="PF01453">
    <property type="entry name" value="B_lectin"/>
    <property type="match status" value="1"/>
</dbReference>
<keyword evidence="2" id="KW-0325">Glycoprotein</keyword>
<gene>
    <name evidence="4" type="ORF">Acr_18g0004420</name>
</gene>
<dbReference type="PANTHER" id="PTHR32444:SF183">
    <property type="entry name" value="APPLE DOMAIN-CONTAINING PROTEIN"/>
    <property type="match status" value="1"/>
</dbReference>
<keyword evidence="4" id="KW-0430">Lectin</keyword>
<reference evidence="4 5" key="1">
    <citation type="submission" date="2019-07" db="EMBL/GenBank/DDBJ databases">
        <title>De Novo Assembly of kiwifruit Actinidia rufa.</title>
        <authorList>
            <person name="Sugita-Konishi S."/>
            <person name="Sato K."/>
            <person name="Mori E."/>
            <person name="Abe Y."/>
            <person name="Kisaki G."/>
            <person name="Hamano K."/>
            <person name="Suezawa K."/>
            <person name="Otani M."/>
            <person name="Fukuda T."/>
            <person name="Manabe T."/>
            <person name="Gomi K."/>
            <person name="Tabuchi M."/>
            <person name="Akimitsu K."/>
            <person name="Kataoka I."/>
        </authorList>
    </citation>
    <scope>NUCLEOTIDE SEQUENCE [LARGE SCALE GENOMIC DNA]</scope>
    <source>
        <strain evidence="5">cv. Fuchu</strain>
    </source>
</reference>
<proteinExistence type="predicted"/>
<evidence type="ECO:0000313" key="5">
    <source>
        <dbReference type="Proteomes" id="UP000585474"/>
    </source>
</evidence>
<evidence type="ECO:0000256" key="1">
    <source>
        <dbReference type="ARBA" id="ARBA00022729"/>
    </source>
</evidence>
<feature type="domain" description="Bulb-type lectin" evidence="3">
    <location>
        <begin position="5"/>
        <end position="66"/>
    </location>
</feature>
<comment type="caution">
    <text evidence="4">The sequence shown here is derived from an EMBL/GenBank/DDBJ whole genome shotgun (WGS) entry which is preliminary data.</text>
</comment>
<dbReference type="EMBL" id="BJWL01000018">
    <property type="protein sequence ID" value="GFZ06272.1"/>
    <property type="molecule type" value="Genomic_DNA"/>
</dbReference>
<evidence type="ECO:0000313" key="4">
    <source>
        <dbReference type="EMBL" id="GFZ06272.1"/>
    </source>
</evidence>
<name>A0A7J0G6B3_9ERIC</name>
<keyword evidence="5" id="KW-1185">Reference proteome</keyword>
<dbReference type="SUPFAM" id="SSF51110">
    <property type="entry name" value="alpha-D-mannose-specific plant lectins"/>
    <property type="match status" value="1"/>
</dbReference>
<dbReference type="InterPro" id="IPR036426">
    <property type="entry name" value="Bulb-type_lectin_dom_sf"/>
</dbReference>
<dbReference type="InterPro" id="IPR001480">
    <property type="entry name" value="Bulb-type_lectin_dom"/>
</dbReference>
<accession>A0A7J0G6B3</accession>
<dbReference type="Proteomes" id="UP000585474">
    <property type="component" value="Unassembled WGS sequence"/>
</dbReference>
<dbReference type="PANTHER" id="PTHR32444">
    <property type="entry name" value="BULB-TYPE LECTIN DOMAIN-CONTAINING PROTEIN"/>
    <property type="match status" value="1"/>
</dbReference>
<keyword evidence="1" id="KW-0732">Signal</keyword>
<dbReference type="GO" id="GO:0030246">
    <property type="term" value="F:carbohydrate binding"/>
    <property type="evidence" value="ECO:0007669"/>
    <property type="project" value="UniProtKB-KW"/>
</dbReference>
<protein>
    <submittedName>
        <fullName evidence="4">Curculin-like (Mannose-binding) lectin family protein</fullName>
    </submittedName>
</protein>
<evidence type="ECO:0000256" key="2">
    <source>
        <dbReference type="ARBA" id="ARBA00023180"/>
    </source>
</evidence>